<dbReference type="Proteomes" id="UP001277761">
    <property type="component" value="Unassembled WGS sequence"/>
</dbReference>
<name>A0ABU4VIG1_9ACTN</name>
<reference evidence="1 2" key="1">
    <citation type="submission" date="2023-11" db="EMBL/GenBank/DDBJ databases">
        <authorList>
            <person name="Xu M."/>
            <person name="Jiang T."/>
        </authorList>
    </citation>
    <scope>NUCLEOTIDE SEQUENCE [LARGE SCALE GENOMIC DNA]</scope>
    <source>
        <strain evidence="1 2">SD</strain>
    </source>
</reference>
<gene>
    <name evidence="1" type="ORF">SK069_08420</name>
</gene>
<organism evidence="1 2">
    <name type="scientific">Patulibacter brassicae</name>
    <dbReference type="NCBI Taxonomy" id="1705717"/>
    <lineage>
        <taxon>Bacteria</taxon>
        <taxon>Bacillati</taxon>
        <taxon>Actinomycetota</taxon>
        <taxon>Thermoleophilia</taxon>
        <taxon>Solirubrobacterales</taxon>
        <taxon>Patulibacteraceae</taxon>
        <taxon>Patulibacter</taxon>
    </lineage>
</organism>
<comment type="caution">
    <text evidence="1">The sequence shown here is derived from an EMBL/GenBank/DDBJ whole genome shotgun (WGS) entry which is preliminary data.</text>
</comment>
<accession>A0ABU4VIG1</accession>
<keyword evidence="2" id="KW-1185">Reference proteome</keyword>
<dbReference type="RefSeq" id="WP_319953766.1">
    <property type="nucleotide sequence ID" value="NZ_JAXAVX010000003.1"/>
</dbReference>
<proteinExistence type="predicted"/>
<dbReference type="EMBL" id="JAXAVX010000003">
    <property type="protein sequence ID" value="MDX8151612.1"/>
    <property type="molecule type" value="Genomic_DNA"/>
</dbReference>
<evidence type="ECO:0000313" key="2">
    <source>
        <dbReference type="Proteomes" id="UP001277761"/>
    </source>
</evidence>
<protein>
    <submittedName>
        <fullName evidence="1">Uncharacterized protein</fullName>
    </submittedName>
</protein>
<sequence>MRGRRAVAGTIESADRGWDLRRAPRSRTLEAVDPEEGVDLRCQGDAIELPRLDRALRWRRRARLSAYGSLSLASPVDPKQEQAWATLRPRRQSAPGYAVTTAGDLPEPELVLLSAAYDLLRG</sequence>
<evidence type="ECO:0000313" key="1">
    <source>
        <dbReference type="EMBL" id="MDX8151612.1"/>
    </source>
</evidence>